<gene>
    <name evidence="1" type="ORF">GCM10009544_47710</name>
</gene>
<proteinExistence type="predicted"/>
<dbReference type="InterPro" id="IPR016032">
    <property type="entry name" value="Sig_transdc_resp-reg_C-effctor"/>
</dbReference>
<dbReference type="RefSeq" id="WP_344094225.1">
    <property type="nucleotide sequence ID" value="NZ_BAAAHB010000065.1"/>
</dbReference>
<organism evidence="1 2">
    <name type="scientific">Streptomyces stramineus</name>
    <dbReference type="NCBI Taxonomy" id="173861"/>
    <lineage>
        <taxon>Bacteria</taxon>
        <taxon>Bacillati</taxon>
        <taxon>Actinomycetota</taxon>
        <taxon>Actinomycetes</taxon>
        <taxon>Kitasatosporales</taxon>
        <taxon>Streptomycetaceae</taxon>
        <taxon>Streptomyces</taxon>
    </lineage>
</organism>
<comment type="caution">
    <text evidence="1">The sequence shown here is derived from an EMBL/GenBank/DDBJ whole genome shotgun (WGS) entry which is preliminary data.</text>
</comment>
<evidence type="ECO:0000313" key="2">
    <source>
        <dbReference type="Proteomes" id="UP001499895"/>
    </source>
</evidence>
<reference evidence="1 2" key="1">
    <citation type="journal article" date="2019" name="Int. J. Syst. Evol. Microbiol.">
        <title>The Global Catalogue of Microorganisms (GCM) 10K type strain sequencing project: providing services to taxonomists for standard genome sequencing and annotation.</title>
        <authorList>
            <consortium name="The Broad Institute Genomics Platform"/>
            <consortium name="The Broad Institute Genome Sequencing Center for Infectious Disease"/>
            <person name="Wu L."/>
            <person name="Ma J."/>
        </authorList>
    </citation>
    <scope>NUCLEOTIDE SEQUENCE [LARGE SCALE GENOMIC DNA]</scope>
    <source>
        <strain evidence="1 2">JCM 10649</strain>
    </source>
</reference>
<protein>
    <recommendedName>
        <fullName evidence="3">HTH luxR-type domain-containing protein</fullName>
    </recommendedName>
</protein>
<dbReference type="SUPFAM" id="SSF46894">
    <property type="entry name" value="C-terminal effector domain of the bipartite response regulators"/>
    <property type="match status" value="1"/>
</dbReference>
<evidence type="ECO:0008006" key="3">
    <source>
        <dbReference type="Google" id="ProtNLM"/>
    </source>
</evidence>
<name>A0ABN1AMP9_9ACTN</name>
<dbReference type="Proteomes" id="UP001499895">
    <property type="component" value="Unassembled WGS sequence"/>
</dbReference>
<accession>A0ABN1AMP9</accession>
<evidence type="ECO:0000313" key="1">
    <source>
        <dbReference type="EMBL" id="GAA0480202.1"/>
    </source>
</evidence>
<dbReference type="EMBL" id="BAAAHB010000065">
    <property type="protein sequence ID" value="GAA0480202.1"/>
    <property type="molecule type" value="Genomic_DNA"/>
</dbReference>
<sequence length="193" mass="20220">MSPAPPSTPTSSAASSYGFVLAPLVPAPEYQALVASDFLNPHLLTALTLIAVGRTRKQAAEAMGIKQTTLTSYFATAATTLGCAPRMPLLVHRAYGHPAFPTPARVSAPAPVLVPNEWMVLLAHTGGITLQHLSGSRMLSLDSLTRINRSLMAKLKAETPAHSVRRAWQYALLPGTDSPTASTTRPGAGGQAS</sequence>
<keyword evidence="2" id="KW-1185">Reference proteome</keyword>